<reference evidence="2 3" key="1">
    <citation type="submission" date="2011-01" db="EMBL/GenBank/DDBJ databases">
        <title>Whole genome sequence of Caldisericum exile AZM16c01.</title>
        <authorList>
            <person name="Narita-Yamada S."/>
            <person name="Kawakoshi A."/>
            <person name="Nakamura S."/>
            <person name="Sasagawa M."/>
            <person name="Fukada J."/>
            <person name="Sekine M."/>
            <person name="Kato Y."/>
            <person name="Fukai R."/>
            <person name="Sasaki K."/>
            <person name="Hanamaki A."/>
            <person name="Narita H."/>
            <person name="Konno Y."/>
            <person name="Mori K."/>
            <person name="Yamazaki S."/>
            <person name="Suzuki K."/>
            <person name="Fujita N."/>
        </authorList>
    </citation>
    <scope>NUCLEOTIDE SEQUENCE [LARGE SCALE GENOMIC DNA]</scope>
    <source>
        <strain evidence="3">DSM 21853 / NBRC 104410 / AZM16c01</strain>
    </source>
</reference>
<dbReference type="AlphaFoldDB" id="A0A7U6JGK1"/>
<protein>
    <submittedName>
        <fullName evidence="2">Uncharacterized protein</fullName>
    </submittedName>
</protein>
<proteinExistence type="predicted"/>
<keyword evidence="1" id="KW-1133">Transmembrane helix</keyword>
<sequence length="50" mass="5669">MKVLKFIAAEVIKNLPFLYFFLFITGSTTMQILKQNEISGLRTTITVSNS</sequence>
<evidence type="ECO:0000256" key="1">
    <source>
        <dbReference type="SAM" id="Phobius"/>
    </source>
</evidence>
<keyword evidence="1" id="KW-0812">Transmembrane</keyword>
<gene>
    <name evidence="2" type="ordered locus">CSE_02210</name>
</gene>
<evidence type="ECO:0000313" key="3">
    <source>
        <dbReference type="Proteomes" id="UP000004793"/>
    </source>
</evidence>
<name>A0A7U6JGK1_CALEA</name>
<evidence type="ECO:0000313" key="2">
    <source>
        <dbReference type="EMBL" id="BAL80347.1"/>
    </source>
</evidence>
<keyword evidence="3" id="KW-1185">Reference proteome</keyword>
<keyword evidence="1" id="KW-0472">Membrane</keyword>
<organism evidence="2 3">
    <name type="scientific">Caldisericum exile (strain DSM 21853 / NBRC 104410 / AZM16c01)</name>
    <dbReference type="NCBI Taxonomy" id="511051"/>
    <lineage>
        <taxon>Bacteria</taxon>
        <taxon>Pseudomonadati</taxon>
        <taxon>Caldisericota/Cryosericota group</taxon>
        <taxon>Caldisericota</taxon>
        <taxon>Caldisericia</taxon>
        <taxon>Caldisericales</taxon>
        <taxon>Caldisericaceae</taxon>
        <taxon>Caldisericum</taxon>
    </lineage>
</organism>
<feature type="transmembrane region" description="Helical" evidence="1">
    <location>
        <begin position="15"/>
        <end position="33"/>
    </location>
</feature>
<dbReference type="EMBL" id="AP012051">
    <property type="protein sequence ID" value="BAL80347.1"/>
    <property type="molecule type" value="Genomic_DNA"/>
</dbReference>
<accession>A0A7U6JGK1</accession>
<dbReference type="Proteomes" id="UP000004793">
    <property type="component" value="Chromosome"/>
</dbReference>
<dbReference type="KEGG" id="cex:CSE_02210"/>